<evidence type="ECO:0000259" key="2">
    <source>
        <dbReference type="PROSITE" id="PS50042"/>
    </source>
</evidence>
<dbReference type="InterPro" id="IPR013096">
    <property type="entry name" value="Cupin_2"/>
</dbReference>
<name>A0ABT7ZAW6_9ACTN</name>
<dbReference type="Proteomes" id="UP001174050">
    <property type="component" value="Unassembled WGS sequence"/>
</dbReference>
<dbReference type="PANTHER" id="PTHR36114:SF1">
    <property type="entry name" value="16.7 KDA PROTEIN IN WHIE LOCUS"/>
    <property type="match status" value="1"/>
</dbReference>
<evidence type="ECO:0000256" key="1">
    <source>
        <dbReference type="SAM" id="MobiDB-lite"/>
    </source>
</evidence>
<proteinExistence type="predicted"/>
<comment type="caution">
    <text evidence="3">The sequence shown here is derived from an EMBL/GenBank/DDBJ whole genome shotgun (WGS) entry which is preliminary data.</text>
</comment>
<dbReference type="InterPro" id="IPR011051">
    <property type="entry name" value="RmlC_Cupin_sf"/>
</dbReference>
<feature type="domain" description="Cyclic nucleotide-binding" evidence="2">
    <location>
        <begin position="11"/>
        <end position="82"/>
    </location>
</feature>
<keyword evidence="4" id="KW-1185">Reference proteome</keyword>
<dbReference type="InterPro" id="IPR000595">
    <property type="entry name" value="cNMP-bd_dom"/>
</dbReference>
<dbReference type="CDD" id="cd02226">
    <property type="entry name" value="cupin_YdbB-like"/>
    <property type="match status" value="1"/>
</dbReference>
<dbReference type="Gene3D" id="2.60.120.10">
    <property type="entry name" value="Jelly Rolls"/>
    <property type="match status" value="1"/>
</dbReference>
<organism evidence="3 4">
    <name type="scientific">Streptomyces ficellus</name>
    <dbReference type="NCBI Taxonomy" id="1977088"/>
    <lineage>
        <taxon>Bacteria</taxon>
        <taxon>Bacillati</taxon>
        <taxon>Actinomycetota</taxon>
        <taxon>Actinomycetes</taxon>
        <taxon>Kitasatosporales</taxon>
        <taxon>Streptomycetaceae</taxon>
        <taxon>Streptomyces</taxon>
    </lineage>
</organism>
<gene>
    <name evidence="3" type="ORF">QWM81_21905</name>
</gene>
<evidence type="ECO:0000313" key="3">
    <source>
        <dbReference type="EMBL" id="MDN3296649.1"/>
    </source>
</evidence>
<dbReference type="Pfam" id="PF07883">
    <property type="entry name" value="Cupin_2"/>
    <property type="match status" value="1"/>
</dbReference>
<dbReference type="PROSITE" id="PS50042">
    <property type="entry name" value="CNMP_BINDING_3"/>
    <property type="match status" value="1"/>
</dbReference>
<dbReference type="PANTHER" id="PTHR36114">
    <property type="entry name" value="16.7 KDA PROTEIN IN WHIE LOCUS"/>
    <property type="match status" value="1"/>
</dbReference>
<dbReference type="InterPro" id="IPR014710">
    <property type="entry name" value="RmlC-like_jellyroll"/>
</dbReference>
<feature type="region of interest" description="Disordered" evidence="1">
    <location>
        <begin position="85"/>
        <end position="132"/>
    </location>
</feature>
<dbReference type="SUPFAM" id="SSF51182">
    <property type="entry name" value="RmlC-like cupins"/>
    <property type="match status" value="1"/>
</dbReference>
<protein>
    <submittedName>
        <fullName evidence="3">Cupin domain-containing protein</fullName>
    </submittedName>
</protein>
<evidence type="ECO:0000313" key="4">
    <source>
        <dbReference type="Proteomes" id="UP001174050"/>
    </source>
</evidence>
<reference evidence="3" key="1">
    <citation type="submission" date="2023-06" db="EMBL/GenBank/DDBJ databases">
        <title>WGS-Sequencing of Streptomyces ficellus isolate 21 collected from sand in Gara Djebilet Iron Mine in Algeria.</title>
        <authorList>
            <person name="Zegers G.P."/>
            <person name="Gomez A."/>
            <person name="Gueddou A."/>
            <person name="Zahara A.F."/>
            <person name="Worth M."/>
            <person name="Sevigny J.L."/>
            <person name="Tisa L."/>
        </authorList>
    </citation>
    <scope>NUCLEOTIDE SEQUENCE</scope>
    <source>
        <strain evidence="3">AS11</strain>
    </source>
</reference>
<accession>A0ABT7ZAW6</accession>
<dbReference type="RefSeq" id="WP_290113934.1">
    <property type="nucleotide sequence ID" value="NZ_JAUEPL010000036.1"/>
</dbReference>
<sequence>MDTKPVNLTETLATFDDIYSPRIVARMNDYDVKIAHAAGDHVWHVHDDTDEFFLVLDGRFSIALRAADGTERTVELRRGDTFVVPKGTEHKPSAPEGASILMFEPSGTLSTGDRHEGEIPENVDGTTGHELT</sequence>
<dbReference type="EMBL" id="JAUEPL010000036">
    <property type="protein sequence ID" value="MDN3296649.1"/>
    <property type="molecule type" value="Genomic_DNA"/>
</dbReference>
<dbReference type="InterPro" id="IPR052044">
    <property type="entry name" value="PKS_Associated_Protein"/>
</dbReference>